<dbReference type="OrthoDB" id="570111at2"/>
<dbReference type="InterPro" id="IPR058163">
    <property type="entry name" value="LysR-type_TF_proteobact-type"/>
</dbReference>
<evidence type="ECO:0000256" key="1">
    <source>
        <dbReference type="ARBA" id="ARBA00009437"/>
    </source>
</evidence>
<keyword evidence="2" id="KW-0805">Transcription regulation</keyword>
<dbReference type="PROSITE" id="PS50931">
    <property type="entry name" value="HTH_LYSR"/>
    <property type="match status" value="1"/>
</dbReference>
<dbReference type="PANTHER" id="PTHR30537:SF3">
    <property type="entry name" value="TRANSCRIPTIONAL REGULATORY PROTEIN"/>
    <property type="match status" value="1"/>
</dbReference>
<name>A0A4R2KZZ8_9GAMM</name>
<dbReference type="AlphaFoldDB" id="A0A4R2KZZ8"/>
<keyword evidence="3" id="KW-0238">DNA-binding</keyword>
<gene>
    <name evidence="6" type="ORF">EV699_11723</name>
</gene>
<dbReference type="Proteomes" id="UP000295765">
    <property type="component" value="Unassembled WGS sequence"/>
</dbReference>
<dbReference type="GO" id="GO:0003700">
    <property type="term" value="F:DNA-binding transcription factor activity"/>
    <property type="evidence" value="ECO:0007669"/>
    <property type="project" value="InterPro"/>
</dbReference>
<proteinExistence type="inferred from homology"/>
<evidence type="ECO:0000256" key="3">
    <source>
        <dbReference type="ARBA" id="ARBA00023125"/>
    </source>
</evidence>
<keyword evidence="7" id="KW-1185">Reference proteome</keyword>
<dbReference type="EMBL" id="SLWY01000017">
    <property type="protein sequence ID" value="TCO79714.1"/>
    <property type="molecule type" value="Genomic_DNA"/>
</dbReference>
<dbReference type="Gene3D" id="3.40.190.290">
    <property type="match status" value="1"/>
</dbReference>
<dbReference type="SUPFAM" id="SSF46785">
    <property type="entry name" value="Winged helix' DNA-binding domain"/>
    <property type="match status" value="1"/>
</dbReference>
<evidence type="ECO:0000259" key="5">
    <source>
        <dbReference type="PROSITE" id="PS50931"/>
    </source>
</evidence>
<evidence type="ECO:0000256" key="2">
    <source>
        <dbReference type="ARBA" id="ARBA00023015"/>
    </source>
</evidence>
<organism evidence="6 7">
    <name type="scientific">Plasticicumulans lactativorans</name>
    <dbReference type="NCBI Taxonomy" id="1133106"/>
    <lineage>
        <taxon>Bacteria</taxon>
        <taxon>Pseudomonadati</taxon>
        <taxon>Pseudomonadota</taxon>
        <taxon>Gammaproteobacteria</taxon>
        <taxon>Candidatus Competibacteraceae</taxon>
        <taxon>Plasticicumulans</taxon>
    </lineage>
</organism>
<dbReference type="InterPro" id="IPR036390">
    <property type="entry name" value="WH_DNA-bd_sf"/>
</dbReference>
<dbReference type="InterPro" id="IPR005119">
    <property type="entry name" value="LysR_subst-bd"/>
</dbReference>
<protein>
    <submittedName>
        <fullName evidence="6">LysR family transcriptional regulator</fullName>
    </submittedName>
</protein>
<evidence type="ECO:0000313" key="6">
    <source>
        <dbReference type="EMBL" id="TCO79714.1"/>
    </source>
</evidence>
<dbReference type="FunFam" id="1.10.10.10:FF:000001">
    <property type="entry name" value="LysR family transcriptional regulator"/>
    <property type="match status" value="1"/>
</dbReference>
<reference evidence="6 7" key="1">
    <citation type="submission" date="2019-03" db="EMBL/GenBank/DDBJ databases">
        <title>Genomic Encyclopedia of Type Strains, Phase IV (KMG-IV): sequencing the most valuable type-strain genomes for metagenomic binning, comparative biology and taxonomic classification.</title>
        <authorList>
            <person name="Goeker M."/>
        </authorList>
    </citation>
    <scope>NUCLEOTIDE SEQUENCE [LARGE SCALE GENOMIC DNA]</scope>
    <source>
        <strain evidence="6 7">DSM 25287</strain>
    </source>
</reference>
<comment type="similarity">
    <text evidence="1">Belongs to the LysR transcriptional regulatory family.</text>
</comment>
<dbReference type="RefSeq" id="WP_132544342.1">
    <property type="nucleotide sequence ID" value="NZ_SLWY01000017.1"/>
</dbReference>
<dbReference type="PRINTS" id="PR00039">
    <property type="entry name" value="HTHLYSR"/>
</dbReference>
<dbReference type="Gene3D" id="1.10.10.10">
    <property type="entry name" value="Winged helix-like DNA-binding domain superfamily/Winged helix DNA-binding domain"/>
    <property type="match status" value="1"/>
</dbReference>
<dbReference type="InterPro" id="IPR036388">
    <property type="entry name" value="WH-like_DNA-bd_sf"/>
</dbReference>
<evidence type="ECO:0000256" key="4">
    <source>
        <dbReference type="ARBA" id="ARBA00023163"/>
    </source>
</evidence>
<evidence type="ECO:0000313" key="7">
    <source>
        <dbReference type="Proteomes" id="UP000295765"/>
    </source>
</evidence>
<dbReference type="InterPro" id="IPR000847">
    <property type="entry name" value="LysR_HTH_N"/>
</dbReference>
<dbReference type="GO" id="GO:0006351">
    <property type="term" value="P:DNA-templated transcription"/>
    <property type="evidence" value="ECO:0007669"/>
    <property type="project" value="TreeGrafter"/>
</dbReference>
<comment type="caution">
    <text evidence="6">The sequence shown here is derived from an EMBL/GenBank/DDBJ whole genome shotgun (WGS) entry which is preliminary data.</text>
</comment>
<dbReference type="Pfam" id="PF03466">
    <property type="entry name" value="LysR_substrate"/>
    <property type="match status" value="1"/>
</dbReference>
<dbReference type="Pfam" id="PF00126">
    <property type="entry name" value="HTH_1"/>
    <property type="match status" value="1"/>
</dbReference>
<keyword evidence="4" id="KW-0804">Transcription</keyword>
<feature type="domain" description="HTH lysR-type" evidence="5">
    <location>
        <begin position="4"/>
        <end position="61"/>
    </location>
</feature>
<accession>A0A4R2KZZ8</accession>
<sequence length="293" mass="31100">MPEIDWDDYRYFLATAETGSLSAAARALDTNQPTVGRRIAALESRLGVRLYQRHARGMVLTEAGERLLQAVAPMGEAAHAASRAVTGDDTSLAGSVRVSTPESLGALVIAPQLRDLHVRYPAIEVVLQLTAATADLLRGEADIALRLFRPTAADLVARRVGRVSFGLYAAPAYLAGAPPLARLEDLAAHVQIGYADDLALIPEAVWHSRHAVGAPTALRCSGGVARAAAAASGLGIALLPNRVAGVWPGLVQVLPGHGPEPRDAWVVVHKDLRYVARIRVVKEFIAELFVDAS</sequence>
<dbReference type="PANTHER" id="PTHR30537">
    <property type="entry name" value="HTH-TYPE TRANSCRIPTIONAL REGULATOR"/>
    <property type="match status" value="1"/>
</dbReference>
<dbReference type="GO" id="GO:0043565">
    <property type="term" value="F:sequence-specific DNA binding"/>
    <property type="evidence" value="ECO:0007669"/>
    <property type="project" value="TreeGrafter"/>
</dbReference>
<dbReference type="SUPFAM" id="SSF53850">
    <property type="entry name" value="Periplasmic binding protein-like II"/>
    <property type="match status" value="1"/>
</dbReference>